<dbReference type="AlphaFoldDB" id="A0A448ZIW7"/>
<evidence type="ECO:0000256" key="1">
    <source>
        <dbReference type="SAM" id="MobiDB-lite"/>
    </source>
</evidence>
<feature type="transmembrane region" description="Helical" evidence="2">
    <location>
        <begin position="287"/>
        <end position="309"/>
    </location>
</feature>
<proteinExistence type="predicted"/>
<keyword evidence="2" id="KW-1133">Transmembrane helix</keyword>
<gene>
    <name evidence="3" type="ORF">PSNMU_V1.4_AUG-EV-PASAV3_0089480</name>
</gene>
<feature type="region of interest" description="Disordered" evidence="1">
    <location>
        <begin position="30"/>
        <end position="98"/>
    </location>
</feature>
<evidence type="ECO:0000313" key="3">
    <source>
        <dbReference type="EMBL" id="VEU41998.1"/>
    </source>
</evidence>
<accession>A0A448ZIW7</accession>
<feature type="compositionally biased region" description="Basic and acidic residues" evidence="1">
    <location>
        <begin position="258"/>
        <end position="272"/>
    </location>
</feature>
<protein>
    <submittedName>
        <fullName evidence="3">Uncharacterized protein</fullName>
    </submittedName>
</protein>
<reference evidence="3 4" key="1">
    <citation type="submission" date="2019-01" db="EMBL/GenBank/DDBJ databases">
        <authorList>
            <person name="Ferrante I. M."/>
        </authorList>
    </citation>
    <scope>NUCLEOTIDE SEQUENCE [LARGE SCALE GENOMIC DNA]</scope>
    <source>
        <strain evidence="3 4">B856</strain>
    </source>
</reference>
<keyword evidence="2" id="KW-0812">Transmembrane</keyword>
<organism evidence="3 4">
    <name type="scientific">Pseudo-nitzschia multistriata</name>
    <dbReference type="NCBI Taxonomy" id="183589"/>
    <lineage>
        <taxon>Eukaryota</taxon>
        <taxon>Sar</taxon>
        <taxon>Stramenopiles</taxon>
        <taxon>Ochrophyta</taxon>
        <taxon>Bacillariophyta</taxon>
        <taxon>Bacillariophyceae</taxon>
        <taxon>Bacillariophycidae</taxon>
        <taxon>Bacillariales</taxon>
        <taxon>Bacillariaceae</taxon>
        <taxon>Pseudo-nitzschia</taxon>
    </lineage>
</organism>
<feature type="region of interest" description="Disordered" evidence="1">
    <location>
        <begin position="142"/>
        <end position="205"/>
    </location>
</feature>
<feature type="compositionally biased region" description="Basic and acidic residues" evidence="1">
    <location>
        <begin position="155"/>
        <end position="198"/>
    </location>
</feature>
<name>A0A448ZIW7_9STRA</name>
<sequence length="337" mass="36018">MEAPEMNTFDMGALFVTACASCCVRNKKGSNAREARTTERTARTGQKVPQPSRACNSPKVDGEGSGIGGGDRRNDPEVGPRQGGASGRPAENGGPGDPAQHADLLCHLLDLFFLPVLHLVLQGPAELVGLGQDVGNVAVHEGQVSGLDHPGPPGKESRVDHQDGRHRQRDDLRTLEGRVVDRGARHAPGGDRSGKAPELRGLPPSDLGRFRGGFGGVLAEVPVASGSRPGNARPEGRCGNRLALREVQLRRCARTRRDGSRGIENAPGREAEASGGRKGGKHAAGRVVAFVCAALLFRLVWFGLVWFGLDWIGLDRVGSVHFLRCIYCDSNRRRCYV</sequence>
<evidence type="ECO:0000313" key="4">
    <source>
        <dbReference type="Proteomes" id="UP000291116"/>
    </source>
</evidence>
<feature type="compositionally biased region" description="Basic and acidic residues" evidence="1">
    <location>
        <begin position="31"/>
        <end position="42"/>
    </location>
</feature>
<keyword evidence="2" id="KW-0472">Membrane</keyword>
<dbReference type="EMBL" id="CAACVS010000404">
    <property type="protein sequence ID" value="VEU41998.1"/>
    <property type="molecule type" value="Genomic_DNA"/>
</dbReference>
<feature type="region of interest" description="Disordered" evidence="1">
    <location>
        <begin position="258"/>
        <end position="280"/>
    </location>
</feature>
<keyword evidence="4" id="KW-1185">Reference proteome</keyword>
<evidence type="ECO:0000256" key="2">
    <source>
        <dbReference type="SAM" id="Phobius"/>
    </source>
</evidence>
<dbReference type="Proteomes" id="UP000291116">
    <property type="component" value="Unassembled WGS sequence"/>
</dbReference>